<organism evidence="6 7">
    <name type="scientific">Emiliania huxleyi (strain CCMP1516)</name>
    <dbReference type="NCBI Taxonomy" id="280463"/>
    <lineage>
        <taxon>Eukaryota</taxon>
        <taxon>Haptista</taxon>
        <taxon>Haptophyta</taxon>
        <taxon>Prymnesiophyceae</taxon>
        <taxon>Isochrysidales</taxon>
        <taxon>Noelaerhabdaceae</taxon>
        <taxon>Emiliania</taxon>
    </lineage>
</organism>
<keyword evidence="5" id="KW-0131">Cell cycle</keyword>
<evidence type="ECO:0000313" key="7">
    <source>
        <dbReference type="Proteomes" id="UP000013827"/>
    </source>
</evidence>
<sequence length="352" mass="38989">MLYRRDDVAQLYQRIRECSAASPAAVTVLILVSLEADGVVTCAMLTKLLEQDEIPHKVKPIKDYGALGEVFENDIVDDAELRNIVLLQCGAIVDLFDMLGGRLAEMDAERAGGPRSFDETPHPECRFWILDSHRPVAVENVQYYASSWRAAASAVLMYRLVTDLNRTSNCMLWLAAAREEVQQRGIERSKELMRAMISTGHSVLATRNFEQLGDFTQAEAAEAAGPPRVPVILRESVETEKFTQEQSLTKLALFLADALRETRKNSKEAIPVLIAAPKKDRTHLVVAVLGSARFWGPSGGRNAFGKAFLEAARDPRVKARVAHESFESAVCRVASDDLRNFLEGVALNYDVA</sequence>
<evidence type="ECO:0000256" key="5">
    <source>
        <dbReference type="ARBA" id="ARBA00023306"/>
    </source>
</evidence>
<dbReference type="GO" id="GO:0031261">
    <property type="term" value="C:DNA replication preinitiation complex"/>
    <property type="evidence" value="ECO:0007669"/>
    <property type="project" value="TreeGrafter"/>
</dbReference>
<keyword evidence="7" id="KW-1185">Reference proteome</keyword>
<dbReference type="GO" id="GO:0003682">
    <property type="term" value="F:chromatin binding"/>
    <property type="evidence" value="ECO:0007669"/>
    <property type="project" value="TreeGrafter"/>
</dbReference>
<comment type="subcellular location">
    <subcellularLocation>
        <location evidence="1">Nucleus</location>
    </subcellularLocation>
</comment>
<proteinExistence type="inferred from homology"/>
<reference evidence="7" key="1">
    <citation type="journal article" date="2013" name="Nature">
        <title>Pan genome of the phytoplankton Emiliania underpins its global distribution.</title>
        <authorList>
            <person name="Read B.A."/>
            <person name="Kegel J."/>
            <person name="Klute M.J."/>
            <person name="Kuo A."/>
            <person name="Lefebvre S.C."/>
            <person name="Maumus F."/>
            <person name="Mayer C."/>
            <person name="Miller J."/>
            <person name="Monier A."/>
            <person name="Salamov A."/>
            <person name="Young J."/>
            <person name="Aguilar M."/>
            <person name="Claverie J.M."/>
            <person name="Frickenhaus S."/>
            <person name="Gonzalez K."/>
            <person name="Herman E.K."/>
            <person name="Lin Y.C."/>
            <person name="Napier J."/>
            <person name="Ogata H."/>
            <person name="Sarno A.F."/>
            <person name="Shmutz J."/>
            <person name="Schroeder D."/>
            <person name="de Vargas C."/>
            <person name="Verret F."/>
            <person name="von Dassow P."/>
            <person name="Valentin K."/>
            <person name="Van de Peer Y."/>
            <person name="Wheeler G."/>
            <person name="Dacks J.B."/>
            <person name="Delwiche C.F."/>
            <person name="Dyhrman S.T."/>
            <person name="Glockner G."/>
            <person name="John U."/>
            <person name="Richards T."/>
            <person name="Worden A.Z."/>
            <person name="Zhang X."/>
            <person name="Grigoriev I.V."/>
            <person name="Allen A.E."/>
            <person name="Bidle K."/>
            <person name="Borodovsky M."/>
            <person name="Bowler C."/>
            <person name="Brownlee C."/>
            <person name="Cock J.M."/>
            <person name="Elias M."/>
            <person name="Gladyshev V.N."/>
            <person name="Groth M."/>
            <person name="Guda C."/>
            <person name="Hadaegh A."/>
            <person name="Iglesias-Rodriguez M.D."/>
            <person name="Jenkins J."/>
            <person name="Jones B.M."/>
            <person name="Lawson T."/>
            <person name="Leese F."/>
            <person name="Lindquist E."/>
            <person name="Lobanov A."/>
            <person name="Lomsadze A."/>
            <person name="Malik S.B."/>
            <person name="Marsh M.E."/>
            <person name="Mackinder L."/>
            <person name="Mock T."/>
            <person name="Mueller-Roeber B."/>
            <person name="Pagarete A."/>
            <person name="Parker M."/>
            <person name="Probert I."/>
            <person name="Quesneville H."/>
            <person name="Raines C."/>
            <person name="Rensing S.A."/>
            <person name="Riano-Pachon D.M."/>
            <person name="Richier S."/>
            <person name="Rokitta S."/>
            <person name="Shiraiwa Y."/>
            <person name="Soanes D.M."/>
            <person name="van der Giezen M."/>
            <person name="Wahlund T.M."/>
            <person name="Williams B."/>
            <person name="Wilson W."/>
            <person name="Wolfe G."/>
            <person name="Wurch L.L."/>
        </authorList>
    </citation>
    <scope>NUCLEOTIDE SEQUENCE</scope>
</reference>
<accession>A0A0D3J2Z9</accession>
<dbReference type="GO" id="GO:0000727">
    <property type="term" value="P:double-strand break repair via break-induced replication"/>
    <property type="evidence" value="ECO:0007669"/>
    <property type="project" value="TreeGrafter"/>
</dbReference>
<dbReference type="PANTHER" id="PTHR10507:SF0">
    <property type="entry name" value="CELL DIVISION CONTROL PROTEIN 45 HOMOLOG"/>
    <property type="match status" value="1"/>
</dbReference>
<evidence type="ECO:0000256" key="3">
    <source>
        <dbReference type="ARBA" id="ARBA00022705"/>
    </source>
</evidence>
<protein>
    <recommendedName>
        <fullName evidence="8">DHHA2 domain-containing protein</fullName>
    </recommendedName>
</protein>
<dbReference type="KEGG" id="ehx:EMIHUDRAFT_102557"/>
<evidence type="ECO:0000256" key="1">
    <source>
        <dbReference type="ARBA" id="ARBA00004123"/>
    </source>
</evidence>
<dbReference type="GO" id="GO:0003697">
    <property type="term" value="F:single-stranded DNA binding"/>
    <property type="evidence" value="ECO:0007669"/>
    <property type="project" value="TreeGrafter"/>
</dbReference>
<dbReference type="GO" id="GO:0003688">
    <property type="term" value="F:DNA replication origin binding"/>
    <property type="evidence" value="ECO:0007669"/>
    <property type="project" value="TreeGrafter"/>
</dbReference>
<dbReference type="eggNOG" id="KOG2475">
    <property type="taxonomic scope" value="Eukaryota"/>
</dbReference>
<dbReference type="GO" id="GO:0006270">
    <property type="term" value="P:DNA replication initiation"/>
    <property type="evidence" value="ECO:0007669"/>
    <property type="project" value="InterPro"/>
</dbReference>
<dbReference type="AlphaFoldDB" id="A0A0D3J2Z9"/>
<dbReference type="HOGENOM" id="CLU_766024_0_0_1"/>
<dbReference type="RefSeq" id="XP_005770313.1">
    <property type="nucleotide sequence ID" value="XM_005770256.1"/>
</dbReference>
<comment type="similarity">
    <text evidence="2">Belongs to the CDC45 family.</text>
</comment>
<dbReference type="Pfam" id="PF02724">
    <property type="entry name" value="CDC45"/>
    <property type="match status" value="2"/>
</dbReference>
<dbReference type="STRING" id="2903.R1EAG8"/>
<evidence type="ECO:0000256" key="2">
    <source>
        <dbReference type="ARBA" id="ARBA00010727"/>
    </source>
</evidence>
<dbReference type="PANTHER" id="PTHR10507">
    <property type="entry name" value="CDC45-RELATED PROTEIN"/>
    <property type="match status" value="1"/>
</dbReference>
<evidence type="ECO:0008006" key="8">
    <source>
        <dbReference type="Google" id="ProtNLM"/>
    </source>
</evidence>
<reference evidence="6" key="2">
    <citation type="submission" date="2024-10" db="UniProtKB">
        <authorList>
            <consortium name="EnsemblProtists"/>
        </authorList>
    </citation>
    <scope>IDENTIFICATION</scope>
</reference>
<evidence type="ECO:0000256" key="4">
    <source>
        <dbReference type="ARBA" id="ARBA00023242"/>
    </source>
</evidence>
<dbReference type="InterPro" id="IPR003874">
    <property type="entry name" value="CDC45"/>
</dbReference>
<keyword evidence="4" id="KW-0539">Nucleus</keyword>
<name>A0A0D3J2Z9_EMIH1</name>
<keyword evidence="3" id="KW-0235">DNA replication</keyword>
<dbReference type="GeneID" id="17263913"/>
<dbReference type="GO" id="GO:1902977">
    <property type="term" value="P:mitotic DNA replication preinitiation complex assembly"/>
    <property type="evidence" value="ECO:0007669"/>
    <property type="project" value="TreeGrafter"/>
</dbReference>
<dbReference type="EnsemblProtists" id="EOD17884">
    <property type="protein sequence ID" value="EOD17884"/>
    <property type="gene ID" value="EMIHUDRAFT_102557"/>
</dbReference>
<dbReference type="Proteomes" id="UP000013827">
    <property type="component" value="Unassembled WGS sequence"/>
</dbReference>
<evidence type="ECO:0000313" key="6">
    <source>
        <dbReference type="EnsemblProtists" id="EOD17884"/>
    </source>
</evidence>
<dbReference type="PaxDb" id="2903-EOD17884"/>